<organism evidence="1">
    <name type="scientific">uncultured Desulfobacterium sp</name>
    <dbReference type="NCBI Taxonomy" id="201089"/>
    <lineage>
        <taxon>Bacteria</taxon>
        <taxon>Pseudomonadati</taxon>
        <taxon>Thermodesulfobacteriota</taxon>
        <taxon>Desulfobacteria</taxon>
        <taxon>Desulfobacterales</taxon>
        <taxon>Desulfobacteriaceae</taxon>
        <taxon>Desulfobacterium</taxon>
        <taxon>environmental samples</taxon>
    </lineage>
</organism>
<protein>
    <recommendedName>
        <fullName evidence="2">AttH domain-containing protein</fullName>
    </recommendedName>
</protein>
<gene>
    <name evidence="1" type="ORF">N47_A07870</name>
</gene>
<dbReference type="AlphaFoldDB" id="E1Y864"/>
<reference evidence="1" key="1">
    <citation type="journal article" date="2011" name="Environ. Microbiol.">
        <title>Genomic insights into the metabolic potential of the polycyclic aromatic hydrocarbon degrading sulfate-reducing Deltaproteobacterium N47.</title>
        <authorList>
            <person name="Bergmann F."/>
            <person name="Selesi D."/>
            <person name="Weinmaier T."/>
            <person name="Tischler P."/>
            <person name="Rattei T."/>
            <person name="Meckenstock R.U."/>
        </authorList>
    </citation>
    <scope>NUCLEOTIDE SEQUENCE</scope>
</reference>
<evidence type="ECO:0008006" key="2">
    <source>
        <dbReference type="Google" id="ProtNLM"/>
    </source>
</evidence>
<dbReference type="EMBL" id="FR695864">
    <property type="protein sequence ID" value="CBX26758.1"/>
    <property type="molecule type" value="Genomic_DNA"/>
</dbReference>
<evidence type="ECO:0000313" key="1">
    <source>
        <dbReference type="EMBL" id="CBX26758.1"/>
    </source>
</evidence>
<proteinExistence type="predicted"/>
<dbReference type="SUPFAM" id="SSF159245">
    <property type="entry name" value="AttH-like"/>
    <property type="match status" value="1"/>
</dbReference>
<name>E1Y864_9BACT</name>
<sequence>MACWWGKKGKWMVDEAPILQTSFMMQPHDKWGKLEETVFIGNRQDPREWENTDFHLIEESDKVTWKVGDREFINRPPYWEYKGEHMDVGCSLTLGGLGNATRIYGAWADLPKKMSGGFEQHCWVEGSITVKGKQYVLENGYGIHDRIVFGEHWDHQKNMAVPYSYLWGMNDDLQIYLWNHPGIGMRFCRVFIEDKEITFTQGEISMYELEWWDDGMTGMRVPVRWHASISSAAGVLDIDISAGARGMYCVNTDGGSTLRYIYILHTNGRFMFPDGRSVNIKNMRTYKEWGRSTMPLPSGAL</sequence>
<accession>E1Y864</accession>